<name>Q8FTI6_COREF</name>
<reference evidence="1 2" key="1">
    <citation type="journal article" date="2003" name="Genome Res.">
        <title>Comparative complete genome sequence analysis of the amino acid replacements responsible for the thermostability of Corynebacterium efficiens.</title>
        <authorList>
            <person name="Nishio Y."/>
            <person name="Nakamura Y."/>
            <person name="Kawarabayasi Y."/>
            <person name="Usuda Y."/>
            <person name="Kimura E."/>
            <person name="Sugimoto S."/>
            <person name="Matsui K."/>
            <person name="Yamagishi A."/>
            <person name="Kikuchi H."/>
            <person name="Ikeo K."/>
            <person name="Gojobori T."/>
        </authorList>
    </citation>
    <scope>NUCLEOTIDE SEQUENCE [LARGE SCALE GENOMIC DNA]</scope>
    <source>
        <strain evidence="2">DSM 44549 / YS-314 / AJ 12310 / JCM 11189 / NBRC 100395</strain>
    </source>
</reference>
<dbReference type="OrthoDB" id="9790578at2"/>
<protein>
    <recommendedName>
        <fullName evidence="3">3-methyladenine DNA glycosylase</fullName>
    </recommendedName>
</protein>
<evidence type="ECO:0000313" key="2">
    <source>
        <dbReference type="Proteomes" id="UP000001409"/>
    </source>
</evidence>
<evidence type="ECO:0000313" key="1">
    <source>
        <dbReference type="EMBL" id="BAC18393.1"/>
    </source>
</evidence>
<dbReference type="HOGENOM" id="CLU_053604_0_0_11"/>
<keyword evidence="2" id="KW-1185">Reference proteome</keyword>
<dbReference type="KEGG" id="cef:CE1583"/>
<dbReference type="EMBL" id="BA000035">
    <property type="protein sequence ID" value="BAC18393.1"/>
    <property type="molecule type" value="Genomic_DNA"/>
</dbReference>
<organism evidence="1 2">
    <name type="scientific">Corynebacterium efficiens (strain DSM 44549 / YS-314 / AJ 12310 / JCM 11189 / NBRC 100395)</name>
    <dbReference type="NCBI Taxonomy" id="196164"/>
    <lineage>
        <taxon>Bacteria</taxon>
        <taxon>Bacillati</taxon>
        <taxon>Actinomycetota</taxon>
        <taxon>Actinomycetes</taxon>
        <taxon>Mycobacteriales</taxon>
        <taxon>Corynebacteriaceae</taxon>
        <taxon>Corynebacterium</taxon>
    </lineage>
</organism>
<proteinExistence type="predicted"/>
<dbReference type="Proteomes" id="UP000001409">
    <property type="component" value="Chromosome"/>
</dbReference>
<accession>Q8FTI6</accession>
<dbReference type="STRING" id="196164.gene:10742002"/>
<dbReference type="eggNOG" id="ENOG502Z7SZ">
    <property type="taxonomic scope" value="Bacteria"/>
</dbReference>
<dbReference type="AlphaFoldDB" id="Q8FTI6"/>
<sequence>MEVDDVFTPTVLSHEEWMDRARAHEARAAAFTDDHLRRRQAHIKHPVFDFLFEYYPVRPATLRTWHPGLGVGVPADAPHASWRDYTLVDDSLVTVDLACFMPRRGAAVRYIHNLLQSVSGNPAHFDCFGLHEWAMVYKAGPDEIRHDLPLRLGHAATDAVVESHQLKCTHFDAFRFFTEPAIPLNLTVLTREAQPANDQCGCLHATMDLYKWAAKLGPLVPGEVLLDAFELARDTRVLDMEASPYDCRGYGFGVVAIETPEGKAEYVARQRALAARAKPIRDRLVSITEQALTATLSQ</sequence>
<evidence type="ECO:0008006" key="3">
    <source>
        <dbReference type="Google" id="ProtNLM"/>
    </source>
</evidence>
<accession>C8NNP1</accession>